<dbReference type="STRING" id="1123357.SAMN02745244_01734"/>
<dbReference type="EMBL" id="FQZG01000027">
    <property type="protein sequence ID" value="SHJ10811.1"/>
    <property type="molecule type" value="Genomic_DNA"/>
</dbReference>
<keyword evidence="1" id="KW-0472">Membrane</keyword>
<dbReference type="AlphaFoldDB" id="A0A1M6GLJ9"/>
<organism evidence="2 3">
    <name type="scientific">Tessaracoccus bendigoensis DSM 12906</name>
    <dbReference type="NCBI Taxonomy" id="1123357"/>
    <lineage>
        <taxon>Bacteria</taxon>
        <taxon>Bacillati</taxon>
        <taxon>Actinomycetota</taxon>
        <taxon>Actinomycetes</taxon>
        <taxon>Propionibacteriales</taxon>
        <taxon>Propionibacteriaceae</taxon>
        <taxon>Tessaracoccus</taxon>
    </lineage>
</organism>
<evidence type="ECO:0008006" key="4">
    <source>
        <dbReference type="Google" id="ProtNLM"/>
    </source>
</evidence>
<dbReference type="Proteomes" id="UP000184512">
    <property type="component" value="Unassembled WGS sequence"/>
</dbReference>
<evidence type="ECO:0000256" key="1">
    <source>
        <dbReference type="SAM" id="Phobius"/>
    </source>
</evidence>
<evidence type="ECO:0000313" key="3">
    <source>
        <dbReference type="Proteomes" id="UP000184512"/>
    </source>
</evidence>
<keyword evidence="1" id="KW-1133">Transmembrane helix</keyword>
<keyword evidence="1" id="KW-0812">Transmembrane</keyword>
<keyword evidence="3" id="KW-1185">Reference proteome</keyword>
<evidence type="ECO:0000313" key="2">
    <source>
        <dbReference type="EMBL" id="SHJ10811.1"/>
    </source>
</evidence>
<proteinExistence type="predicted"/>
<feature type="transmembrane region" description="Helical" evidence="1">
    <location>
        <begin position="70"/>
        <end position="91"/>
    </location>
</feature>
<name>A0A1M6GLJ9_9ACTN</name>
<protein>
    <recommendedName>
        <fullName evidence="4">Major facilitator superfamily (MFS) profile domain-containing protein</fullName>
    </recommendedName>
</protein>
<feature type="transmembrane region" description="Helical" evidence="1">
    <location>
        <begin position="43"/>
        <end position="63"/>
    </location>
</feature>
<sequence length="92" mass="9476">MGMAAFLLGAAGLATGLLYVVIPPADSAGIDFEVQAQPVWRVVVALAQTLAGCLLPALTGYWARRRWAGYVLLGLGLSLGLGIVGLVQLGIL</sequence>
<gene>
    <name evidence="2" type="ORF">SAMN02745244_01734</name>
</gene>
<accession>A0A1M6GLJ9</accession>
<reference evidence="2 3" key="1">
    <citation type="submission" date="2016-11" db="EMBL/GenBank/DDBJ databases">
        <authorList>
            <person name="Jaros S."/>
            <person name="Januszkiewicz K."/>
            <person name="Wedrychowicz H."/>
        </authorList>
    </citation>
    <scope>NUCLEOTIDE SEQUENCE [LARGE SCALE GENOMIC DNA]</scope>
    <source>
        <strain evidence="2 3">DSM 12906</strain>
    </source>
</reference>